<dbReference type="InParanoid" id="A0A259U1T2"/>
<dbReference type="AlphaFoldDB" id="A0A259U1T2"/>
<dbReference type="Proteomes" id="UP000216446">
    <property type="component" value="Unassembled WGS sequence"/>
</dbReference>
<dbReference type="RefSeq" id="WP_179271194.1">
    <property type="nucleotide sequence ID" value="NZ_MQWB01000001.1"/>
</dbReference>
<name>A0A259U1T2_9BACT</name>
<dbReference type="EMBL" id="MQWB01000001">
    <property type="protein sequence ID" value="OZC03921.1"/>
    <property type="molecule type" value="Genomic_DNA"/>
</dbReference>
<feature type="transmembrane region" description="Helical" evidence="1">
    <location>
        <begin position="474"/>
        <end position="494"/>
    </location>
</feature>
<evidence type="ECO:0000313" key="3">
    <source>
        <dbReference type="EMBL" id="OZC03921.1"/>
    </source>
</evidence>
<reference evidence="3 4" key="1">
    <citation type="submission" date="2016-11" db="EMBL/GenBank/DDBJ databases">
        <title>Study of marine rhodopsin-containing bacteria.</title>
        <authorList>
            <person name="Yoshizawa S."/>
            <person name="Kumagai Y."/>
            <person name="Kogure K."/>
        </authorList>
    </citation>
    <scope>NUCLEOTIDE SEQUENCE [LARGE SCALE GENOMIC DNA]</scope>
    <source>
        <strain evidence="3 4">SG-29</strain>
    </source>
</reference>
<feature type="transmembrane region" description="Helical" evidence="1">
    <location>
        <begin position="314"/>
        <end position="336"/>
    </location>
</feature>
<keyword evidence="4" id="KW-1185">Reference proteome</keyword>
<feature type="domain" description="DUF4178" evidence="2">
    <location>
        <begin position="149"/>
        <end position="284"/>
    </location>
</feature>
<keyword evidence="1" id="KW-0812">Transmembrane</keyword>
<dbReference type="InterPro" id="IPR025235">
    <property type="entry name" value="DUF4178"/>
</dbReference>
<comment type="caution">
    <text evidence="3">The sequence shown here is derived from an EMBL/GenBank/DDBJ whole genome shotgun (WGS) entry which is preliminary data.</text>
</comment>
<dbReference type="Pfam" id="PF13785">
    <property type="entry name" value="DUF4178"/>
    <property type="match status" value="1"/>
</dbReference>
<keyword evidence="1" id="KW-0472">Membrane</keyword>
<evidence type="ECO:0000256" key="1">
    <source>
        <dbReference type="SAM" id="Phobius"/>
    </source>
</evidence>
<evidence type="ECO:0000259" key="2">
    <source>
        <dbReference type="Pfam" id="PF13785"/>
    </source>
</evidence>
<protein>
    <recommendedName>
        <fullName evidence="2">DUF4178 domain-containing protein</fullName>
    </recommendedName>
</protein>
<proteinExistence type="predicted"/>
<evidence type="ECO:0000313" key="4">
    <source>
        <dbReference type="Proteomes" id="UP000216446"/>
    </source>
</evidence>
<organism evidence="3 4">
    <name type="scientific">Rubricoccus marinus</name>
    <dbReference type="NCBI Taxonomy" id="716817"/>
    <lineage>
        <taxon>Bacteria</taxon>
        <taxon>Pseudomonadati</taxon>
        <taxon>Rhodothermota</taxon>
        <taxon>Rhodothermia</taxon>
        <taxon>Rhodothermales</taxon>
        <taxon>Rubricoccaceae</taxon>
        <taxon>Rubricoccus</taxon>
    </lineage>
</organism>
<keyword evidence="1" id="KW-1133">Transmembrane helix</keyword>
<gene>
    <name evidence="3" type="ORF">BSZ36_13585</name>
</gene>
<accession>A0A259U1T2</accession>
<sequence length="498" mass="54204">MMELSPLDRALRAARRGHNVAARTLLDDILAADPAHEEALLWRARVAEDDAERAGFLQRVLAVNPQNAWAAQQLAASGGAEAASGARGQDGVPDTLTCSNCGGSVEVHPERGSKAAMCTYCGSVLDLGTTQLDVIGQMNPKVGPKHPIKPGDEATFFGENHLVMGWMRYKGWDSEDSWHWDEWQLVSDSGVPRYLSHSSDEGWTIQTPIRPTPEVSRSGIKLKEGKAGIKESGPAKITAMQGEFTFRPRLDKTLKVIEASRGDQHYSAELTGDELEVVGGPRVPERELWAAFGREDKLREMDARAERARKRRKALRSAALLCFLAAGAYFMGIGWASSKDGSTVSSGTTEFVSDLSDVPVLPSRSEFTAERRDSLSLGTVEVVDASEVYEVVVATPHDGLYPYPAAEVYIEEPDGDVVNLGRLTNRSDGYELKRAFRPNAVGSHTLLMFVEERSPDRLTFTTTVRTGMWDPGPFAVACGLAVLLGLVLFLAGGFGRID</sequence>